<dbReference type="InterPro" id="IPR027304">
    <property type="entry name" value="Trigger_fact/SurA_dom_sf"/>
</dbReference>
<dbReference type="SUPFAM" id="SSF54534">
    <property type="entry name" value="FKBP-like"/>
    <property type="match status" value="1"/>
</dbReference>
<keyword evidence="6 12" id="KW-0472">Membrane</keyword>
<keyword evidence="5 12" id="KW-1133">Transmembrane helix</keyword>
<keyword evidence="11" id="KW-0697">Rotamase</keyword>
<evidence type="ECO:0000313" key="14">
    <source>
        <dbReference type="EMBL" id="OAQ21407.1"/>
    </source>
</evidence>
<evidence type="ECO:0000256" key="2">
    <source>
        <dbReference type="ARBA" id="ARBA00022475"/>
    </source>
</evidence>
<evidence type="ECO:0000256" key="9">
    <source>
        <dbReference type="ARBA" id="ARBA00040743"/>
    </source>
</evidence>
<dbReference type="GO" id="GO:0005886">
    <property type="term" value="C:plasma membrane"/>
    <property type="evidence" value="ECO:0007669"/>
    <property type="project" value="UniProtKB-SubCell"/>
</dbReference>
<dbReference type="InterPro" id="IPR000297">
    <property type="entry name" value="PPIase_PpiC"/>
</dbReference>
<evidence type="ECO:0000256" key="1">
    <source>
        <dbReference type="ARBA" id="ARBA00004382"/>
    </source>
</evidence>
<feature type="transmembrane region" description="Helical" evidence="12">
    <location>
        <begin position="12"/>
        <end position="31"/>
    </location>
</feature>
<keyword evidence="3" id="KW-0997">Cell inner membrane</keyword>
<protein>
    <recommendedName>
        <fullName evidence="9">Periplasmic chaperone PpiD</fullName>
    </recommendedName>
    <alternativeName>
        <fullName evidence="10">Periplasmic folding chaperone</fullName>
    </alternativeName>
</protein>
<sequence length="623" mass="72552">MLDFLRKGAQSTAVKLLFAVIIIVFVFWGVGTFRAQRVDVLAKVNGEAITVNEYRALYQFRYQQLRQMFGDKLNEEFLKAIHFREQVLEELIKRRLFEEAARRLKLTVTEDELRFAISQLPAFQEGGHFSFRRYRAVLRDMGLLPKDFEESVRADLLSARLKHFLTATIFAPETEVRERYSYENERLKLAYVERPYTACEKKVKIDPEELNAYYEKHRERYRSDERVKVVYYFFPYERYQKRISITEEELQSYYEAQKDRFFEPEKRKVRMIFIKAKPGKKREALSRAEALKEKIKGLKDFVKLARKFSDDKTTAPLGGDLGYVKAGELFPTADTLVFAAKEGEVVGPIEHENGYYLFFIEKIRPAGTKPLAEVKETLKEELIKKRAREEAFSAADTLYEKAVLAGGLREAAQKEKLKLSETGFFSRQKPAKPFTRPGILETVFSLEEGELSSPIDTGKGVILFQVEKKEPSRILSLEEAKDRVKADWVKEKARELCRQEAEALIKEVQKVKDPKSFFEKRGLQIFRKESRRKELLTSHLPEVIARAVAGRAAPGIVPEPACGSQACYIVWLEGLKPADFSDWEKEKEILSHILTQEKREAYFQAWYRNLREKAEIKLYKELP</sequence>
<dbReference type="GO" id="GO:0003755">
    <property type="term" value="F:peptidyl-prolyl cis-trans isomerase activity"/>
    <property type="evidence" value="ECO:0007669"/>
    <property type="project" value="UniProtKB-KW"/>
</dbReference>
<keyword evidence="7" id="KW-0143">Chaperone</keyword>
<name>A0A179D5T0_9BACT</name>
<dbReference type="Pfam" id="PF13145">
    <property type="entry name" value="Rotamase_2"/>
    <property type="match status" value="2"/>
</dbReference>
<comment type="subcellular location">
    <subcellularLocation>
        <location evidence="1">Cell inner membrane</location>
        <topology evidence="1">Single-pass type II membrane protein</topology>
        <orientation evidence="1">Periplasmic side</orientation>
    </subcellularLocation>
</comment>
<comment type="similarity">
    <text evidence="8">Belongs to the PpiD chaperone family.</text>
</comment>
<dbReference type="SUPFAM" id="SSF109998">
    <property type="entry name" value="Triger factor/SurA peptide-binding domain-like"/>
    <property type="match status" value="1"/>
</dbReference>
<dbReference type="InterPro" id="IPR052029">
    <property type="entry name" value="PpiD_chaperone"/>
</dbReference>
<evidence type="ECO:0000256" key="12">
    <source>
        <dbReference type="SAM" id="Phobius"/>
    </source>
</evidence>
<keyword evidence="11 14" id="KW-0413">Isomerase</keyword>
<evidence type="ECO:0000256" key="6">
    <source>
        <dbReference type="ARBA" id="ARBA00023136"/>
    </source>
</evidence>
<evidence type="ECO:0000256" key="10">
    <source>
        <dbReference type="ARBA" id="ARBA00042775"/>
    </source>
</evidence>
<dbReference type="Gene3D" id="3.10.50.40">
    <property type="match status" value="2"/>
</dbReference>
<keyword evidence="15" id="KW-1185">Reference proteome</keyword>
<dbReference type="Proteomes" id="UP000078390">
    <property type="component" value="Unassembled WGS sequence"/>
</dbReference>
<dbReference type="EMBL" id="LWLG01000002">
    <property type="protein sequence ID" value="OAQ21407.1"/>
    <property type="molecule type" value="Genomic_DNA"/>
</dbReference>
<dbReference type="OrthoDB" id="9812372at2"/>
<evidence type="ECO:0000256" key="5">
    <source>
        <dbReference type="ARBA" id="ARBA00022989"/>
    </source>
</evidence>
<evidence type="ECO:0000256" key="8">
    <source>
        <dbReference type="ARBA" id="ARBA00038408"/>
    </source>
</evidence>
<dbReference type="Pfam" id="PF13624">
    <property type="entry name" value="SurA_N_3"/>
    <property type="match status" value="1"/>
</dbReference>
<dbReference type="PANTHER" id="PTHR47529">
    <property type="entry name" value="PEPTIDYL-PROLYL CIS-TRANS ISOMERASE D"/>
    <property type="match status" value="1"/>
</dbReference>
<keyword evidence="2" id="KW-1003">Cell membrane</keyword>
<evidence type="ECO:0000256" key="11">
    <source>
        <dbReference type="PROSITE-ProRule" id="PRU00278"/>
    </source>
</evidence>
<evidence type="ECO:0000256" key="4">
    <source>
        <dbReference type="ARBA" id="ARBA00022692"/>
    </source>
</evidence>
<comment type="caution">
    <text evidence="14">The sequence shown here is derived from an EMBL/GenBank/DDBJ whole genome shotgun (WGS) entry which is preliminary data.</text>
</comment>
<dbReference type="RefSeq" id="WP_068669203.1">
    <property type="nucleotide sequence ID" value="NZ_LWLG01000002.1"/>
</dbReference>
<proteinExistence type="inferred from homology"/>
<feature type="domain" description="PpiC" evidence="13">
    <location>
        <begin position="264"/>
        <end position="362"/>
    </location>
</feature>
<gene>
    <name evidence="14" type="ORF">TDIS_0628</name>
</gene>
<accession>A0A179D5T0</accession>
<evidence type="ECO:0000259" key="13">
    <source>
        <dbReference type="PROSITE" id="PS50198"/>
    </source>
</evidence>
<dbReference type="PANTHER" id="PTHR47529:SF1">
    <property type="entry name" value="PERIPLASMIC CHAPERONE PPID"/>
    <property type="match status" value="1"/>
</dbReference>
<keyword evidence="4 12" id="KW-0812">Transmembrane</keyword>
<dbReference type="AlphaFoldDB" id="A0A179D5T0"/>
<dbReference type="PROSITE" id="PS50198">
    <property type="entry name" value="PPIC_PPIASE_2"/>
    <property type="match status" value="1"/>
</dbReference>
<dbReference type="STRING" id="999894.TDIS_0628"/>
<evidence type="ECO:0000313" key="15">
    <source>
        <dbReference type="Proteomes" id="UP000078390"/>
    </source>
</evidence>
<organism evidence="14 15">
    <name type="scientific">Thermosulfurimonas dismutans</name>
    <dbReference type="NCBI Taxonomy" id="999894"/>
    <lineage>
        <taxon>Bacteria</taxon>
        <taxon>Pseudomonadati</taxon>
        <taxon>Thermodesulfobacteriota</taxon>
        <taxon>Thermodesulfobacteria</taxon>
        <taxon>Thermodesulfobacteriales</taxon>
        <taxon>Thermodesulfobacteriaceae</taxon>
        <taxon>Thermosulfurimonas</taxon>
    </lineage>
</organism>
<dbReference type="Gene3D" id="1.10.4030.10">
    <property type="entry name" value="Porin chaperone SurA, peptide-binding domain"/>
    <property type="match status" value="1"/>
</dbReference>
<evidence type="ECO:0000256" key="3">
    <source>
        <dbReference type="ARBA" id="ARBA00022519"/>
    </source>
</evidence>
<reference evidence="14 15" key="1">
    <citation type="submission" date="2016-04" db="EMBL/GenBank/DDBJ databases">
        <title>Genome analysis of Thermosulfurimonas dismutans, the first thermophilic sulfur-disproportionating bacterium of the phylum Thermodesulfobacteria.</title>
        <authorList>
            <person name="Mardanov A.V."/>
            <person name="Beletsky A.V."/>
            <person name="Kadnikov V.V."/>
            <person name="Slobodkin A.I."/>
            <person name="Ravin N.V."/>
        </authorList>
    </citation>
    <scope>NUCLEOTIDE SEQUENCE [LARGE SCALE GENOMIC DNA]</scope>
    <source>
        <strain evidence="14 15">S95</strain>
    </source>
</reference>
<evidence type="ECO:0000256" key="7">
    <source>
        <dbReference type="ARBA" id="ARBA00023186"/>
    </source>
</evidence>
<dbReference type="InterPro" id="IPR046357">
    <property type="entry name" value="PPIase_dom_sf"/>
</dbReference>